<keyword evidence="2" id="KW-0238">DNA-binding</keyword>
<feature type="region of interest" description="Disordered" evidence="1">
    <location>
        <begin position="300"/>
        <end position="325"/>
    </location>
</feature>
<sequence length="341" mass="37658">MVPFRRTRRISLRIVAINDVGRLRSDRLQKLHEAPCEPIDQLEVAQSTGHLMTPPMSPAILNRGSVINQGPMAIRPSSVASVLPTHPQVSSFSEPLFQNLPPPNQNYFGTSSNYQAMFRAHVQPPSGTFHHRVDQNRYTQLNDQQIQRDYYPSSCTMSPYSVHPSSNYGSASNAQETQSMQFLNGGFNFINGSVPGSCQGGTYSSNTANGYYGNNLCYQDSHRIGSMVDQHVSVISSVSSIRPLHSFNDIHDPLNILDDSGRKLDSYYTDSSPPMICRNSMSSNMENVISPSSSQCMYGSTDHYTSQETMDSHGHTDDVREMESSLPPINTVFLGATSSSS</sequence>
<feature type="compositionally biased region" description="Basic and acidic residues" evidence="1">
    <location>
        <begin position="310"/>
        <end position="323"/>
    </location>
</feature>
<gene>
    <name evidence="2" type="ORF">PECUL_23A013572</name>
</gene>
<evidence type="ECO:0000313" key="2">
    <source>
        <dbReference type="EMBL" id="CAH2252059.1"/>
    </source>
</evidence>
<organism evidence="2 3">
    <name type="scientific">Pelobates cultripes</name>
    <name type="common">Western spadefoot toad</name>
    <dbReference type="NCBI Taxonomy" id="61616"/>
    <lineage>
        <taxon>Eukaryota</taxon>
        <taxon>Metazoa</taxon>
        <taxon>Chordata</taxon>
        <taxon>Craniata</taxon>
        <taxon>Vertebrata</taxon>
        <taxon>Euteleostomi</taxon>
        <taxon>Amphibia</taxon>
        <taxon>Batrachia</taxon>
        <taxon>Anura</taxon>
        <taxon>Pelobatoidea</taxon>
        <taxon>Pelobatidae</taxon>
        <taxon>Pelobates</taxon>
    </lineage>
</organism>
<dbReference type="AlphaFoldDB" id="A0AAD1VUB7"/>
<dbReference type="Proteomes" id="UP001295444">
    <property type="component" value="Chromosome 02"/>
</dbReference>
<dbReference type="EMBL" id="OW240913">
    <property type="protein sequence ID" value="CAH2252059.1"/>
    <property type="molecule type" value="Genomic_DNA"/>
</dbReference>
<evidence type="ECO:0000313" key="3">
    <source>
        <dbReference type="Proteomes" id="UP001295444"/>
    </source>
</evidence>
<name>A0AAD1VUB7_PELCU</name>
<protein>
    <submittedName>
        <fullName evidence="2">DNA-binding RFX6</fullName>
    </submittedName>
</protein>
<feature type="compositionally biased region" description="Polar residues" evidence="1">
    <location>
        <begin position="300"/>
        <end position="309"/>
    </location>
</feature>
<reference evidence="2" key="1">
    <citation type="submission" date="2022-03" db="EMBL/GenBank/DDBJ databases">
        <authorList>
            <person name="Alioto T."/>
            <person name="Alioto T."/>
            <person name="Gomez Garrido J."/>
        </authorList>
    </citation>
    <scope>NUCLEOTIDE SEQUENCE</scope>
</reference>
<proteinExistence type="predicted"/>
<keyword evidence="3" id="KW-1185">Reference proteome</keyword>
<dbReference type="GO" id="GO:0003677">
    <property type="term" value="F:DNA binding"/>
    <property type="evidence" value="ECO:0007669"/>
    <property type="project" value="UniProtKB-KW"/>
</dbReference>
<accession>A0AAD1VUB7</accession>
<evidence type="ECO:0000256" key="1">
    <source>
        <dbReference type="SAM" id="MobiDB-lite"/>
    </source>
</evidence>